<dbReference type="Gene3D" id="3.90.550.10">
    <property type="entry name" value="Spore Coat Polysaccharide Biosynthesis Protein SpsA, Chain A"/>
    <property type="match status" value="1"/>
</dbReference>
<proteinExistence type="predicted"/>
<evidence type="ECO:0000259" key="1">
    <source>
        <dbReference type="Pfam" id="PF00535"/>
    </source>
</evidence>
<dbReference type="Pfam" id="PF00535">
    <property type="entry name" value="Glycos_transf_2"/>
    <property type="match status" value="1"/>
</dbReference>
<dbReference type="EMBL" id="ACHA02000002">
    <property type="protein sequence ID" value="EFK59783.1"/>
    <property type="molecule type" value="Genomic_DNA"/>
</dbReference>
<dbReference type="AlphaFoldDB" id="D7VI81"/>
<dbReference type="Proteomes" id="UP000006258">
    <property type="component" value="Unassembled WGS sequence"/>
</dbReference>
<dbReference type="GO" id="GO:0016758">
    <property type="term" value="F:hexosyltransferase activity"/>
    <property type="evidence" value="ECO:0007669"/>
    <property type="project" value="UniProtKB-ARBA"/>
</dbReference>
<keyword evidence="2" id="KW-0808">Transferase</keyword>
<dbReference type="CDD" id="cd00761">
    <property type="entry name" value="Glyco_tranf_GTA_type"/>
    <property type="match status" value="1"/>
</dbReference>
<accession>D7VI81</accession>
<feature type="domain" description="Glycosyltransferase 2-like" evidence="1">
    <location>
        <begin position="4"/>
        <end position="145"/>
    </location>
</feature>
<keyword evidence="3" id="KW-1185">Reference proteome</keyword>
<organism evidence="2 3">
    <name type="scientific">Sphingobacterium spiritivorum ATCC 33861</name>
    <dbReference type="NCBI Taxonomy" id="525373"/>
    <lineage>
        <taxon>Bacteria</taxon>
        <taxon>Pseudomonadati</taxon>
        <taxon>Bacteroidota</taxon>
        <taxon>Sphingobacteriia</taxon>
        <taxon>Sphingobacteriales</taxon>
        <taxon>Sphingobacteriaceae</taxon>
        <taxon>Sphingobacterium</taxon>
    </lineage>
</organism>
<sequence>MKISIITPTYNRGDLIERAIQSILNQSHQNFEMLIIDDASADNTKMIVQKYTHDSRIKYHQCIENKGVSVARNMGLSQIASDSDLITFLDSDDEFMPTALADMISIMDEHAEISCFRFRVVDSSGKEASNPMHNNKVVDFDYFIKNLFNIGEWVCTYRRQIIENGFRYNENIRAFEVIAYIGLAKKEKQFFSDSIVRTYHIGHDSISNEKMSLTKIENSIQGYKFIVDEYGDDIFRVSKNIMARIEYILSYFYILKGQKKLGWYYNFRGFRKKPFDLRFVRNLLKTF</sequence>
<dbReference type="HOGENOM" id="CLU_025996_0_5_10"/>
<dbReference type="SUPFAM" id="SSF53448">
    <property type="entry name" value="Nucleotide-diphospho-sugar transferases"/>
    <property type="match status" value="1"/>
</dbReference>
<dbReference type="InterPro" id="IPR001173">
    <property type="entry name" value="Glyco_trans_2-like"/>
</dbReference>
<comment type="caution">
    <text evidence="2">The sequence shown here is derived from an EMBL/GenBank/DDBJ whole genome shotgun (WGS) entry which is preliminary data.</text>
</comment>
<evidence type="ECO:0000313" key="2">
    <source>
        <dbReference type="EMBL" id="EFK59783.1"/>
    </source>
</evidence>
<dbReference type="PANTHER" id="PTHR22916">
    <property type="entry name" value="GLYCOSYLTRANSFERASE"/>
    <property type="match status" value="1"/>
</dbReference>
<dbReference type="InterPro" id="IPR029044">
    <property type="entry name" value="Nucleotide-diphossugar_trans"/>
</dbReference>
<dbReference type="OrthoDB" id="927791at2"/>
<evidence type="ECO:0000313" key="3">
    <source>
        <dbReference type="Proteomes" id="UP000006258"/>
    </source>
</evidence>
<gene>
    <name evidence="2" type="primary">pglI</name>
    <name evidence="2" type="ORF">HMPREF0766_10700</name>
</gene>
<dbReference type="STRING" id="525373.HMPREF0766_10700"/>
<dbReference type="EC" id="2.4.-.-" evidence="2"/>
<protein>
    <submittedName>
        <fullName evidence="2">Glycosyltransferase, group 2 family protein</fullName>
        <ecNumber evidence="2">2.4.-.-</ecNumber>
    </submittedName>
</protein>
<dbReference type="eggNOG" id="COG1216">
    <property type="taxonomic scope" value="Bacteria"/>
</dbReference>
<dbReference type="GeneID" id="95429061"/>
<keyword evidence="2" id="KW-0328">Glycosyltransferase</keyword>
<reference evidence="2" key="1">
    <citation type="submission" date="2010-07" db="EMBL/GenBank/DDBJ databases">
        <authorList>
            <person name="Muzny D."/>
            <person name="Qin X."/>
            <person name="Buhay C."/>
            <person name="Dugan-Rocha S."/>
            <person name="Ding Y."/>
            <person name="Chen G."/>
            <person name="Hawes A."/>
            <person name="Holder M."/>
            <person name="Jhangiani S."/>
            <person name="Johnson A."/>
            <person name="Khan Z."/>
            <person name="Li Z."/>
            <person name="Liu W."/>
            <person name="Liu X."/>
            <person name="Perez L."/>
            <person name="Shen H."/>
            <person name="Wang Q."/>
            <person name="Watt J."/>
            <person name="Xi L."/>
            <person name="Xin Y."/>
            <person name="Zhou J."/>
            <person name="Deng J."/>
            <person name="Jiang H."/>
            <person name="Liu Y."/>
            <person name="Qu J."/>
            <person name="Song X.-Z."/>
            <person name="Zhang L."/>
            <person name="Villasana D."/>
            <person name="Johnson A."/>
            <person name="Liu J."/>
            <person name="Liyanage D."/>
            <person name="Lorensuhewa L."/>
            <person name="Robinson T."/>
            <person name="Song A."/>
            <person name="Song B.-B."/>
            <person name="Dinh H."/>
            <person name="Thornton R."/>
            <person name="Coyle M."/>
            <person name="Francisco L."/>
            <person name="Jackson L."/>
            <person name="Javaid M."/>
            <person name="Korchina V."/>
            <person name="Kovar C."/>
            <person name="Mata R."/>
            <person name="Mathew T."/>
            <person name="Ngo R."/>
            <person name="Nguyen L."/>
            <person name="Nguyen N."/>
            <person name="Okwuonu G."/>
            <person name="Ongeri F."/>
            <person name="Pham C."/>
            <person name="Simmons D."/>
            <person name="Wilczek-Boney K."/>
            <person name="Hale W."/>
            <person name="Jakkamsetti A."/>
            <person name="Pham P."/>
            <person name="Ruth R."/>
            <person name="San Lucas F."/>
            <person name="Warren J."/>
            <person name="Zhang J."/>
            <person name="Zhao Z."/>
            <person name="Zhou C."/>
            <person name="Zhu D."/>
            <person name="Lee S."/>
            <person name="Bess C."/>
            <person name="Blankenburg K."/>
            <person name="Forbes L."/>
            <person name="Fu Q."/>
            <person name="Gubbala S."/>
            <person name="Hirani K."/>
            <person name="Jayaseelan J.C."/>
            <person name="Lara F."/>
            <person name="Munidasa M."/>
            <person name="Palculict T."/>
            <person name="Patil S."/>
            <person name="Pu L.-L."/>
            <person name="Saada N."/>
            <person name="Tang L."/>
            <person name="Weissenberger G."/>
            <person name="Zhu Y."/>
            <person name="Hemphill L."/>
            <person name="Shang Y."/>
            <person name="Youmans B."/>
            <person name="Ayvaz T."/>
            <person name="Ross M."/>
            <person name="Santibanez J."/>
            <person name="Aqrawi P."/>
            <person name="Gross S."/>
            <person name="Joshi V."/>
            <person name="Fowler G."/>
            <person name="Nazareth L."/>
            <person name="Reid J."/>
            <person name="Worley K."/>
            <person name="Petrosino J."/>
            <person name="Highlander S."/>
            <person name="Gibbs R."/>
        </authorList>
    </citation>
    <scope>NUCLEOTIDE SEQUENCE [LARGE SCALE GENOMIC DNA]</scope>
    <source>
        <strain evidence="2">ATCC 33861</strain>
    </source>
</reference>
<dbReference type="RefSeq" id="WP_002998031.1">
    <property type="nucleotide sequence ID" value="NZ_GL379771.1"/>
</dbReference>
<name>D7VI81_SPHSI</name>